<gene>
    <name evidence="2" type="ORF">M422DRAFT_272640</name>
</gene>
<sequence length="379" mass="41952">MVERGKVIARKEKREAEQKAERERLQRIKDQERDEKVARELEGRKRKQSEKDVGDPTLKKKKRAPKTKSAPTIAELDDEDGSQKAKIIAANRKMLSKKGIDIVSEDSLGVVHLSLKFSGEPREEPCNRCRYWVVTRGCVTWICRDVVGRKVCATCTASNVSCTTTGEAIQHEKKGGEIFDRLGFMEADLDTIRQTVGELQDLTRIQVMSQLLTYRLFKANNTIRPPGFQEQREEYRQSVTSLFRKDHLGEDKGLSGALGGEGEEDASGKEESEIEHADKTLGRDDDVTKGKGIVPENVSDEELEMGGEGEESGEGSETEGEKATPRAKTAGPSIVESEESEETSEATSGEEEKLGGESEETGNYLPVKGKKSGKQATKD</sequence>
<organism evidence="2 3">
    <name type="scientific">Sphaerobolus stellatus (strain SS14)</name>
    <dbReference type="NCBI Taxonomy" id="990650"/>
    <lineage>
        <taxon>Eukaryota</taxon>
        <taxon>Fungi</taxon>
        <taxon>Dikarya</taxon>
        <taxon>Basidiomycota</taxon>
        <taxon>Agaricomycotina</taxon>
        <taxon>Agaricomycetes</taxon>
        <taxon>Phallomycetidae</taxon>
        <taxon>Geastrales</taxon>
        <taxon>Sphaerobolaceae</taxon>
        <taxon>Sphaerobolus</taxon>
    </lineage>
</organism>
<feature type="compositionally biased region" description="Basic and acidic residues" evidence="1">
    <location>
        <begin position="1"/>
        <end position="58"/>
    </location>
</feature>
<evidence type="ECO:0000313" key="2">
    <source>
        <dbReference type="EMBL" id="KIJ26296.1"/>
    </source>
</evidence>
<name>A0A0C9ULG0_SPHS4</name>
<evidence type="ECO:0000256" key="1">
    <source>
        <dbReference type="SAM" id="MobiDB-lite"/>
    </source>
</evidence>
<dbReference type="AlphaFoldDB" id="A0A0C9ULG0"/>
<feature type="region of interest" description="Disordered" evidence="1">
    <location>
        <begin position="1"/>
        <end position="81"/>
    </location>
</feature>
<dbReference type="HOGENOM" id="CLU_054093_0_0_1"/>
<keyword evidence="3" id="KW-1185">Reference proteome</keyword>
<feature type="compositionally biased region" description="Basic and acidic residues" evidence="1">
    <location>
        <begin position="243"/>
        <end position="253"/>
    </location>
</feature>
<proteinExistence type="predicted"/>
<dbReference type="Proteomes" id="UP000054279">
    <property type="component" value="Unassembled WGS sequence"/>
</dbReference>
<evidence type="ECO:0000313" key="3">
    <source>
        <dbReference type="Proteomes" id="UP000054279"/>
    </source>
</evidence>
<feature type="compositionally biased region" description="Acidic residues" evidence="1">
    <location>
        <begin position="298"/>
        <end position="318"/>
    </location>
</feature>
<feature type="region of interest" description="Disordered" evidence="1">
    <location>
        <begin position="242"/>
        <end position="379"/>
    </location>
</feature>
<dbReference type="EMBL" id="KN837375">
    <property type="protein sequence ID" value="KIJ26296.1"/>
    <property type="molecule type" value="Genomic_DNA"/>
</dbReference>
<reference evidence="2 3" key="1">
    <citation type="submission" date="2014-06" db="EMBL/GenBank/DDBJ databases">
        <title>Evolutionary Origins and Diversification of the Mycorrhizal Mutualists.</title>
        <authorList>
            <consortium name="DOE Joint Genome Institute"/>
            <consortium name="Mycorrhizal Genomics Consortium"/>
            <person name="Kohler A."/>
            <person name="Kuo A."/>
            <person name="Nagy L.G."/>
            <person name="Floudas D."/>
            <person name="Copeland A."/>
            <person name="Barry K.W."/>
            <person name="Cichocki N."/>
            <person name="Veneault-Fourrey C."/>
            <person name="LaButti K."/>
            <person name="Lindquist E.A."/>
            <person name="Lipzen A."/>
            <person name="Lundell T."/>
            <person name="Morin E."/>
            <person name="Murat C."/>
            <person name="Riley R."/>
            <person name="Ohm R."/>
            <person name="Sun H."/>
            <person name="Tunlid A."/>
            <person name="Henrissat B."/>
            <person name="Grigoriev I.V."/>
            <person name="Hibbett D.S."/>
            <person name="Martin F."/>
        </authorList>
    </citation>
    <scope>NUCLEOTIDE SEQUENCE [LARGE SCALE GENOMIC DNA]</scope>
    <source>
        <strain evidence="2 3">SS14</strain>
    </source>
</reference>
<protein>
    <submittedName>
        <fullName evidence="2">Unplaced genomic scaffold SPHSTscaffold_300, whole genome shotgun sequence</fullName>
    </submittedName>
</protein>
<accession>A0A0C9ULG0</accession>
<feature type="compositionally biased region" description="Basic and acidic residues" evidence="1">
    <location>
        <begin position="266"/>
        <end position="289"/>
    </location>
</feature>